<proteinExistence type="predicted"/>
<dbReference type="Proteomes" id="UP001600888">
    <property type="component" value="Unassembled WGS sequence"/>
</dbReference>
<dbReference type="EMBL" id="JBAWTH010000030">
    <property type="protein sequence ID" value="KAL2285410.1"/>
    <property type="molecule type" value="Genomic_DNA"/>
</dbReference>
<protein>
    <recommendedName>
        <fullName evidence="3">Secreted protein</fullName>
    </recommendedName>
</protein>
<evidence type="ECO:0000313" key="2">
    <source>
        <dbReference type="Proteomes" id="UP001600888"/>
    </source>
</evidence>
<sequence length="108" mass="11739">MFSIVLAVVSTEAMVRNPRSLIMPSTSLRPFFAAAMSQSSPSVSPLPRPASTPRESFCSYVGRSTSAQRFVIRATARTFGSRYGARYPSGPGKNILLLTMASLVLCRY</sequence>
<reference evidence="1 2" key="1">
    <citation type="submission" date="2024-03" db="EMBL/GenBank/DDBJ databases">
        <title>A high-quality draft genome sequence of Diaporthe vaccinii, a causative agent of upright dieback and viscid rot disease in cranberry plants.</title>
        <authorList>
            <person name="Sarrasin M."/>
            <person name="Lang B.F."/>
            <person name="Burger G."/>
        </authorList>
    </citation>
    <scope>NUCLEOTIDE SEQUENCE [LARGE SCALE GENOMIC DNA]</scope>
    <source>
        <strain evidence="1 2">IS7</strain>
    </source>
</reference>
<comment type="caution">
    <text evidence="1">The sequence shown here is derived from an EMBL/GenBank/DDBJ whole genome shotgun (WGS) entry which is preliminary data.</text>
</comment>
<accession>A0ABR4ESJ3</accession>
<evidence type="ECO:0008006" key="3">
    <source>
        <dbReference type="Google" id="ProtNLM"/>
    </source>
</evidence>
<gene>
    <name evidence="1" type="ORF">FJTKL_08095</name>
</gene>
<keyword evidence="2" id="KW-1185">Reference proteome</keyword>
<name>A0ABR4ESJ3_9PEZI</name>
<evidence type="ECO:0000313" key="1">
    <source>
        <dbReference type="EMBL" id="KAL2285410.1"/>
    </source>
</evidence>
<organism evidence="1 2">
    <name type="scientific">Diaporthe vaccinii</name>
    <dbReference type="NCBI Taxonomy" id="105482"/>
    <lineage>
        <taxon>Eukaryota</taxon>
        <taxon>Fungi</taxon>
        <taxon>Dikarya</taxon>
        <taxon>Ascomycota</taxon>
        <taxon>Pezizomycotina</taxon>
        <taxon>Sordariomycetes</taxon>
        <taxon>Sordariomycetidae</taxon>
        <taxon>Diaporthales</taxon>
        <taxon>Diaporthaceae</taxon>
        <taxon>Diaporthe</taxon>
        <taxon>Diaporthe eres species complex</taxon>
    </lineage>
</organism>